<sequence length="106" mass="11903">MVYRWKQSQVFTISYRTLQVKTMKIGITPGLCHGHNNCSRLAPELFGLDSDGYAIVRIQSTLPKELEELAELAAENCPECAIYVETADEVGERTPEERSSQSSIPR</sequence>
<dbReference type="PANTHER" id="PTHR36923">
    <property type="entry name" value="FERREDOXIN"/>
    <property type="match status" value="1"/>
</dbReference>
<dbReference type="InterPro" id="IPR051269">
    <property type="entry name" value="Fe-S_cluster_ET"/>
</dbReference>
<keyword evidence="1" id="KW-0813">Transport</keyword>
<organism evidence="6 7">
    <name type="scientific">Paraburkholderia aspalathi</name>
    <dbReference type="NCBI Taxonomy" id="1324617"/>
    <lineage>
        <taxon>Bacteria</taxon>
        <taxon>Pseudomonadati</taxon>
        <taxon>Pseudomonadota</taxon>
        <taxon>Betaproteobacteria</taxon>
        <taxon>Burkholderiales</taxon>
        <taxon>Burkholderiaceae</taxon>
        <taxon>Paraburkholderia</taxon>
    </lineage>
</organism>
<keyword evidence="2" id="KW-0479">Metal-binding</keyword>
<evidence type="ECO:0000313" key="7">
    <source>
        <dbReference type="Proteomes" id="UP000198844"/>
    </source>
</evidence>
<evidence type="ECO:0000313" key="6">
    <source>
        <dbReference type="EMBL" id="SFU08874.1"/>
    </source>
</evidence>
<evidence type="ECO:0000256" key="4">
    <source>
        <dbReference type="ARBA" id="ARBA00023004"/>
    </source>
</evidence>
<name>A0A1I7DB84_9BURK</name>
<dbReference type="Pfam" id="PF13459">
    <property type="entry name" value="Fer4_15"/>
    <property type="match status" value="1"/>
</dbReference>
<keyword evidence="5" id="KW-0411">Iron-sulfur</keyword>
<evidence type="ECO:0000256" key="5">
    <source>
        <dbReference type="ARBA" id="ARBA00023014"/>
    </source>
</evidence>
<dbReference type="GO" id="GO:0051536">
    <property type="term" value="F:iron-sulfur cluster binding"/>
    <property type="evidence" value="ECO:0007669"/>
    <property type="project" value="UniProtKB-KW"/>
</dbReference>
<evidence type="ECO:0000256" key="1">
    <source>
        <dbReference type="ARBA" id="ARBA00022448"/>
    </source>
</evidence>
<keyword evidence="4" id="KW-0408">Iron</keyword>
<proteinExistence type="predicted"/>
<gene>
    <name evidence="6" type="ORF">SAMN05192563_1009111</name>
</gene>
<evidence type="ECO:0000256" key="2">
    <source>
        <dbReference type="ARBA" id="ARBA00022723"/>
    </source>
</evidence>
<reference evidence="6 7" key="1">
    <citation type="submission" date="2016-10" db="EMBL/GenBank/DDBJ databases">
        <authorList>
            <person name="de Groot N.N."/>
        </authorList>
    </citation>
    <scope>NUCLEOTIDE SEQUENCE [LARGE SCALE GENOMIC DNA]</scope>
    <source>
        <strain evidence="6 7">LMG 27731</strain>
    </source>
</reference>
<protein>
    <submittedName>
        <fullName evidence="6">Ferredoxin</fullName>
    </submittedName>
</protein>
<accession>A0A1I7DB84</accession>
<dbReference type="Gene3D" id="3.30.70.20">
    <property type="match status" value="1"/>
</dbReference>
<dbReference type="Proteomes" id="UP000198844">
    <property type="component" value="Unassembled WGS sequence"/>
</dbReference>
<dbReference type="GO" id="GO:0046872">
    <property type="term" value="F:metal ion binding"/>
    <property type="evidence" value="ECO:0007669"/>
    <property type="project" value="UniProtKB-KW"/>
</dbReference>
<keyword evidence="3" id="KW-0249">Electron transport</keyword>
<dbReference type="SUPFAM" id="SSF54862">
    <property type="entry name" value="4Fe-4S ferredoxins"/>
    <property type="match status" value="1"/>
</dbReference>
<dbReference type="AlphaFoldDB" id="A0A1I7DB84"/>
<dbReference type="EMBL" id="FPBH01000009">
    <property type="protein sequence ID" value="SFU08874.1"/>
    <property type="molecule type" value="Genomic_DNA"/>
</dbReference>
<evidence type="ECO:0000256" key="3">
    <source>
        <dbReference type="ARBA" id="ARBA00022982"/>
    </source>
</evidence>
<dbReference type="PANTHER" id="PTHR36923:SF3">
    <property type="entry name" value="FERREDOXIN"/>
    <property type="match status" value="1"/>
</dbReference>